<gene>
    <name evidence="1" type="ORF">SNAT2548_LOCUS30311</name>
</gene>
<evidence type="ECO:0000313" key="2">
    <source>
        <dbReference type="Proteomes" id="UP000604046"/>
    </source>
</evidence>
<name>A0A812TW88_9DINO</name>
<dbReference type="Proteomes" id="UP000604046">
    <property type="component" value="Unassembled WGS sequence"/>
</dbReference>
<evidence type="ECO:0000313" key="1">
    <source>
        <dbReference type="EMBL" id="CAE7540537.1"/>
    </source>
</evidence>
<accession>A0A812TW88</accession>
<proteinExistence type="predicted"/>
<dbReference type="OrthoDB" id="413294at2759"/>
<comment type="caution">
    <text evidence="1">The sequence shown here is derived from an EMBL/GenBank/DDBJ whole genome shotgun (WGS) entry which is preliminary data.</text>
</comment>
<organism evidence="1 2">
    <name type="scientific">Symbiodinium natans</name>
    <dbReference type="NCBI Taxonomy" id="878477"/>
    <lineage>
        <taxon>Eukaryota</taxon>
        <taxon>Sar</taxon>
        <taxon>Alveolata</taxon>
        <taxon>Dinophyceae</taxon>
        <taxon>Suessiales</taxon>
        <taxon>Symbiodiniaceae</taxon>
        <taxon>Symbiodinium</taxon>
    </lineage>
</organism>
<reference evidence="1" key="1">
    <citation type="submission" date="2021-02" db="EMBL/GenBank/DDBJ databases">
        <authorList>
            <person name="Dougan E. K."/>
            <person name="Rhodes N."/>
            <person name="Thang M."/>
            <person name="Chan C."/>
        </authorList>
    </citation>
    <scope>NUCLEOTIDE SEQUENCE</scope>
</reference>
<sequence length="131" mass="14635">MGYSPTHEGDWMKLTILGVFALLHTATARLMEVALSRVHMTVKMGDDKVLYKPKEGVMSASYPVFEFDRQEWDKTVGDATDGTVIEYEEVAHSTSTSKVDDSMPHPEGGFKHPYTKCRITKVTKPAVKKKG</sequence>
<protein>
    <submittedName>
        <fullName evidence="1">Uncharacterized protein</fullName>
    </submittedName>
</protein>
<keyword evidence="2" id="KW-1185">Reference proteome</keyword>
<dbReference type="AlphaFoldDB" id="A0A812TW88"/>
<dbReference type="EMBL" id="CAJNDS010002601">
    <property type="protein sequence ID" value="CAE7540537.1"/>
    <property type="molecule type" value="Genomic_DNA"/>
</dbReference>